<proteinExistence type="predicted"/>
<dbReference type="EMBL" id="JACHEG010000003">
    <property type="protein sequence ID" value="MBB6163558.1"/>
    <property type="molecule type" value="Genomic_DNA"/>
</dbReference>
<dbReference type="SUPFAM" id="SSF51230">
    <property type="entry name" value="Single hybrid motif"/>
    <property type="match status" value="1"/>
</dbReference>
<feature type="domain" description="Lipoyl-binding" evidence="11">
    <location>
        <begin position="68"/>
        <end position="144"/>
    </location>
</feature>
<name>A0A7X0D113_9HYPH</name>
<keyword evidence="7 9" id="KW-0275">Fatty acid biosynthesis</keyword>
<dbReference type="UniPathway" id="UPA00094"/>
<dbReference type="PANTHER" id="PTHR45266:SF3">
    <property type="entry name" value="OXALOACETATE DECARBOXYLASE ALPHA CHAIN"/>
    <property type="match status" value="1"/>
</dbReference>
<dbReference type="InterPro" id="IPR001249">
    <property type="entry name" value="AcCoA_biotinCC"/>
</dbReference>
<evidence type="ECO:0000256" key="8">
    <source>
        <dbReference type="ARBA" id="ARBA00023267"/>
    </source>
</evidence>
<dbReference type="GO" id="GO:0003989">
    <property type="term" value="F:acetyl-CoA carboxylase activity"/>
    <property type="evidence" value="ECO:0007669"/>
    <property type="project" value="InterPro"/>
</dbReference>
<dbReference type="PANTHER" id="PTHR45266">
    <property type="entry name" value="OXALOACETATE DECARBOXYLASE ALPHA CHAIN"/>
    <property type="match status" value="1"/>
</dbReference>
<evidence type="ECO:0000256" key="4">
    <source>
        <dbReference type="ARBA" id="ARBA00022516"/>
    </source>
</evidence>
<gene>
    <name evidence="12" type="ORF">HNQ72_003398</name>
</gene>
<evidence type="ECO:0000256" key="3">
    <source>
        <dbReference type="ARBA" id="ARBA00017562"/>
    </source>
</evidence>
<sequence length="144" mass="15169">MDLSKIEKLIAFVGRSNVTELEVTEKGTTVRIFRDGGRDRPVTEAESSSGTADTGELEGAAVEVNEKAGMVTAPVFGVLHVSPAPGDPPFVSVGDDVIEGQTLFIIEAMKVFNKITAPHAGKITRLTDVNGSEVEVGDMLAEIA</sequence>
<keyword evidence="13" id="KW-1185">Reference proteome</keyword>
<comment type="function">
    <text evidence="1 9">This protein is a component of the acetyl coenzyme A carboxylase complex; first, biotin carboxylase catalyzes the carboxylation of the carrier protein and then the transcarboxylase transfers the carboxyl group to form malonyl-CoA.</text>
</comment>
<organism evidence="12 13">
    <name type="scientific">Rhizobium wenxiniae</name>
    <dbReference type="NCBI Taxonomy" id="1737357"/>
    <lineage>
        <taxon>Bacteria</taxon>
        <taxon>Pseudomonadati</taxon>
        <taxon>Pseudomonadota</taxon>
        <taxon>Alphaproteobacteria</taxon>
        <taxon>Hyphomicrobiales</taxon>
        <taxon>Rhizobiaceae</taxon>
        <taxon>Rhizobium/Agrobacterium group</taxon>
        <taxon>Rhizobium</taxon>
    </lineage>
</organism>
<evidence type="ECO:0000256" key="2">
    <source>
        <dbReference type="ARBA" id="ARBA00005194"/>
    </source>
</evidence>
<dbReference type="InterPro" id="IPR001882">
    <property type="entry name" value="Biotin_BS"/>
</dbReference>
<dbReference type="GO" id="GO:0009317">
    <property type="term" value="C:acetyl-CoA carboxylase complex"/>
    <property type="evidence" value="ECO:0007669"/>
    <property type="project" value="InterPro"/>
</dbReference>
<dbReference type="PROSITE" id="PS50968">
    <property type="entry name" value="BIOTINYL_LIPOYL"/>
    <property type="match status" value="1"/>
</dbReference>
<evidence type="ECO:0000256" key="7">
    <source>
        <dbReference type="ARBA" id="ARBA00023160"/>
    </source>
</evidence>
<evidence type="ECO:0000313" key="13">
    <source>
        <dbReference type="Proteomes" id="UP000547879"/>
    </source>
</evidence>
<comment type="caution">
    <text evidence="12">The sequence shown here is derived from an EMBL/GenBank/DDBJ whole genome shotgun (WGS) entry which is preliminary data.</text>
</comment>
<evidence type="ECO:0000259" key="11">
    <source>
        <dbReference type="PROSITE" id="PS50968"/>
    </source>
</evidence>
<evidence type="ECO:0000256" key="10">
    <source>
        <dbReference type="SAM" id="MobiDB-lite"/>
    </source>
</evidence>
<dbReference type="AlphaFoldDB" id="A0A7X0D113"/>
<accession>A0A7X0D113</accession>
<protein>
    <recommendedName>
        <fullName evidence="3 9">Biotin carboxyl carrier protein of acetyl-CoA carboxylase</fullName>
    </recommendedName>
</protein>
<dbReference type="Pfam" id="PF00364">
    <property type="entry name" value="Biotin_lipoyl"/>
    <property type="match status" value="1"/>
</dbReference>
<dbReference type="InterPro" id="IPR011053">
    <property type="entry name" value="Single_hybrid_motif"/>
</dbReference>
<dbReference type="CDD" id="cd06850">
    <property type="entry name" value="biotinyl_domain"/>
    <property type="match status" value="1"/>
</dbReference>
<evidence type="ECO:0000313" key="12">
    <source>
        <dbReference type="EMBL" id="MBB6163558.1"/>
    </source>
</evidence>
<evidence type="ECO:0000256" key="1">
    <source>
        <dbReference type="ARBA" id="ARBA00003761"/>
    </source>
</evidence>
<feature type="region of interest" description="Disordered" evidence="10">
    <location>
        <begin position="35"/>
        <end position="56"/>
    </location>
</feature>
<dbReference type="RefSeq" id="WP_183993377.1">
    <property type="nucleotide sequence ID" value="NZ_BMHW01000006.1"/>
</dbReference>
<dbReference type="InterPro" id="IPR000089">
    <property type="entry name" value="Biotin_lipoyl"/>
</dbReference>
<keyword evidence="6 9" id="KW-0443">Lipid metabolism</keyword>
<dbReference type="PRINTS" id="PR01071">
    <property type="entry name" value="ACOABIOTINCC"/>
</dbReference>
<keyword evidence="4 9" id="KW-0444">Lipid biosynthesis</keyword>
<evidence type="ECO:0000256" key="5">
    <source>
        <dbReference type="ARBA" id="ARBA00022832"/>
    </source>
</evidence>
<dbReference type="PROSITE" id="PS00188">
    <property type="entry name" value="BIOTIN"/>
    <property type="match status" value="1"/>
</dbReference>
<dbReference type="InterPro" id="IPR050709">
    <property type="entry name" value="Biotin_Carboxyl_Carrier/Decarb"/>
</dbReference>
<dbReference type="Gene3D" id="2.40.50.100">
    <property type="match status" value="1"/>
</dbReference>
<reference evidence="12 13" key="1">
    <citation type="submission" date="2020-08" db="EMBL/GenBank/DDBJ databases">
        <title>Genomic Encyclopedia of Type Strains, Phase IV (KMG-IV): sequencing the most valuable type-strain genomes for metagenomic binning, comparative biology and taxonomic classification.</title>
        <authorList>
            <person name="Goeker M."/>
        </authorList>
    </citation>
    <scope>NUCLEOTIDE SEQUENCE [LARGE SCALE GENOMIC DNA]</scope>
    <source>
        <strain evidence="12 13">DSM 100734</strain>
    </source>
</reference>
<keyword evidence="8 9" id="KW-0092">Biotin</keyword>
<dbReference type="Proteomes" id="UP000547879">
    <property type="component" value="Unassembled WGS sequence"/>
</dbReference>
<comment type="pathway">
    <text evidence="2 9">Lipid metabolism; fatty acid biosynthesis.</text>
</comment>
<evidence type="ECO:0000256" key="6">
    <source>
        <dbReference type="ARBA" id="ARBA00023098"/>
    </source>
</evidence>
<keyword evidence="5 9" id="KW-0276">Fatty acid metabolism</keyword>
<dbReference type="GO" id="GO:0006633">
    <property type="term" value="P:fatty acid biosynthetic process"/>
    <property type="evidence" value="ECO:0007669"/>
    <property type="project" value="UniProtKB-UniPathway"/>
</dbReference>
<evidence type="ECO:0000256" key="9">
    <source>
        <dbReference type="RuleBase" id="RU364072"/>
    </source>
</evidence>